<sequence>MTPHEHLDILYFPSEKGVLKIFSYGFSPSGAWGQVYTEYNDITVTVKGYNRKKSIIRSLTKLNESLLNKMEDK</sequence>
<evidence type="ECO:0000313" key="3">
    <source>
        <dbReference type="Proteomes" id="UP000075666"/>
    </source>
</evidence>
<dbReference type="PATRIC" id="fig|46224.3.peg.1213"/>
<dbReference type="EMBL" id="CP066701">
    <property type="protein sequence ID" value="QQX25372.1"/>
    <property type="molecule type" value="Genomic_DNA"/>
</dbReference>
<dbReference type="OrthoDB" id="2361617at2"/>
<dbReference type="AlphaFoldDB" id="A0A150LD58"/>
<dbReference type="KEGG" id="hspo:JGZ69_22250"/>
<accession>A0A150LD58</accession>
<protein>
    <submittedName>
        <fullName evidence="1">Uncharacterized protein</fullName>
    </submittedName>
</protein>
<organism evidence="1 3">
    <name type="scientific">Heyndrickxia sporothermodurans</name>
    <dbReference type="NCBI Taxonomy" id="46224"/>
    <lineage>
        <taxon>Bacteria</taxon>
        <taxon>Bacillati</taxon>
        <taxon>Bacillota</taxon>
        <taxon>Bacilli</taxon>
        <taxon>Bacillales</taxon>
        <taxon>Bacillaceae</taxon>
        <taxon>Heyndrickxia</taxon>
    </lineage>
</organism>
<evidence type="ECO:0000313" key="1">
    <source>
        <dbReference type="EMBL" id="KYD10160.1"/>
    </source>
</evidence>
<dbReference type="RefSeq" id="WP_066227815.1">
    <property type="nucleotide sequence ID" value="NZ_CP066701.1"/>
</dbReference>
<proteinExistence type="predicted"/>
<gene>
    <name evidence="1" type="ORF">B4102_0344</name>
    <name evidence="2" type="ORF">JGZ69_22250</name>
</gene>
<reference evidence="2 4" key="2">
    <citation type="submission" date="2020-12" db="EMBL/GenBank/DDBJ databases">
        <title>Taxonomic evaluation of the Bacillus sporothermodurans group of bacteria based on whole genome sequences.</title>
        <authorList>
            <person name="Fiedler G."/>
            <person name="Herbstmann A.-D."/>
            <person name="Doll E."/>
            <person name="Wenning M."/>
            <person name="Brinks E."/>
            <person name="Kabisch J."/>
            <person name="Breitenwieser F."/>
            <person name="Lappann M."/>
            <person name="Boehnlein C."/>
            <person name="Franz C."/>
        </authorList>
    </citation>
    <scope>NUCLEOTIDE SEQUENCE [LARGE SCALE GENOMIC DNA]</scope>
    <source>
        <strain evidence="2 4">DSM 10599</strain>
    </source>
</reference>
<dbReference type="Proteomes" id="UP000075666">
    <property type="component" value="Unassembled WGS sequence"/>
</dbReference>
<name>A0A150LD58_9BACI</name>
<evidence type="ECO:0000313" key="4">
    <source>
        <dbReference type="Proteomes" id="UP000595512"/>
    </source>
</evidence>
<dbReference type="EMBL" id="LQYN01000016">
    <property type="protein sequence ID" value="KYD10160.1"/>
    <property type="molecule type" value="Genomic_DNA"/>
</dbReference>
<keyword evidence="3" id="KW-1185">Reference proteome</keyword>
<dbReference type="STRING" id="46224.B4102_0344"/>
<reference evidence="1 3" key="1">
    <citation type="submission" date="2016-01" db="EMBL/GenBank/DDBJ databases">
        <title>Genome Sequences of Twelve Sporeforming Bacillus Species Isolated from Foods.</title>
        <authorList>
            <person name="Berendsen E.M."/>
            <person name="Wells-Bennik M.H."/>
            <person name="Krawcyk A.O."/>
            <person name="De Jong A."/>
            <person name="Holsappel S."/>
            <person name="Eijlander R.T."/>
            <person name="Kuipers O.P."/>
        </authorList>
    </citation>
    <scope>NUCLEOTIDE SEQUENCE [LARGE SCALE GENOMIC DNA]</scope>
    <source>
        <strain evidence="1 3">B4102</strain>
    </source>
</reference>
<dbReference type="Proteomes" id="UP000595512">
    <property type="component" value="Chromosome"/>
</dbReference>
<evidence type="ECO:0000313" key="2">
    <source>
        <dbReference type="EMBL" id="QQX25372.1"/>
    </source>
</evidence>
<dbReference type="GeneID" id="62499951"/>